<gene>
    <name evidence="1" type="ORF">ACFSR6_06705</name>
</gene>
<keyword evidence="2" id="KW-1185">Reference proteome</keyword>
<reference evidence="2" key="1">
    <citation type="journal article" date="2019" name="Int. J. Syst. Evol. Microbiol.">
        <title>The Global Catalogue of Microorganisms (GCM) 10K type strain sequencing project: providing services to taxonomists for standard genome sequencing and annotation.</title>
        <authorList>
            <consortium name="The Broad Institute Genomics Platform"/>
            <consortium name="The Broad Institute Genome Sequencing Center for Infectious Disease"/>
            <person name="Wu L."/>
            <person name="Ma J."/>
        </authorList>
    </citation>
    <scope>NUCLEOTIDE SEQUENCE [LARGE SCALE GENOMIC DNA]</scope>
    <source>
        <strain evidence="2">KCTC 42866</strain>
    </source>
</reference>
<dbReference type="Proteomes" id="UP001597461">
    <property type="component" value="Unassembled WGS sequence"/>
</dbReference>
<protein>
    <recommendedName>
        <fullName evidence="3">RNA polymerase sigma-70 region 2 domain-containing protein</fullName>
    </recommendedName>
</protein>
<evidence type="ECO:0000313" key="2">
    <source>
        <dbReference type="Proteomes" id="UP001597461"/>
    </source>
</evidence>
<proteinExistence type="predicted"/>
<dbReference type="EMBL" id="JBHULL010000007">
    <property type="protein sequence ID" value="MFD2582170.1"/>
    <property type="molecule type" value="Genomic_DNA"/>
</dbReference>
<sequence>MQPLYQKVILQKQNIGHDAGLSGEEVFFTALKTPHDFAAFKALYKRYAPAIYGNIIRSVEEEEKAKLILEKTFYEAWQYFSQFDEGKLRIFTWINQFAVQNIKKYTP</sequence>
<evidence type="ECO:0008006" key="3">
    <source>
        <dbReference type="Google" id="ProtNLM"/>
    </source>
</evidence>
<dbReference type="Gene3D" id="1.10.1740.10">
    <property type="match status" value="1"/>
</dbReference>
<accession>A0ABW5MG32</accession>
<dbReference type="InterPro" id="IPR013325">
    <property type="entry name" value="RNA_pol_sigma_r2"/>
</dbReference>
<comment type="caution">
    <text evidence="1">The sequence shown here is derived from an EMBL/GenBank/DDBJ whole genome shotgun (WGS) entry which is preliminary data.</text>
</comment>
<dbReference type="SUPFAM" id="SSF88946">
    <property type="entry name" value="Sigma2 domain of RNA polymerase sigma factors"/>
    <property type="match status" value="1"/>
</dbReference>
<organism evidence="1 2">
    <name type="scientific">Pedobacter vanadiisoli</name>
    <dbReference type="NCBI Taxonomy" id="1761975"/>
    <lineage>
        <taxon>Bacteria</taxon>
        <taxon>Pseudomonadati</taxon>
        <taxon>Bacteroidota</taxon>
        <taxon>Sphingobacteriia</taxon>
        <taxon>Sphingobacteriales</taxon>
        <taxon>Sphingobacteriaceae</taxon>
        <taxon>Pedobacter</taxon>
    </lineage>
</organism>
<evidence type="ECO:0000313" key="1">
    <source>
        <dbReference type="EMBL" id="MFD2582170.1"/>
    </source>
</evidence>
<name>A0ABW5MG32_9SPHI</name>
<dbReference type="RefSeq" id="WP_379076652.1">
    <property type="nucleotide sequence ID" value="NZ_JBHULL010000007.1"/>
</dbReference>